<gene>
    <name evidence="2" type="ORF">L798_03504</name>
</gene>
<organism evidence="2 3">
    <name type="scientific">Zootermopsis nevadensis</name>
    <name type="common">Dampwood termite</name>
    <dbReference type="NCBI Taxonomy" id="136037"/>
    <lineage>
        <taxon>Eukaryota</taxon>
        <taxon>Metazoa</taxon>
        <taxon>Ecdysozoa</taxon>
        <taxon>Arthropoda</taxon>
        <taxon>Hexapoda</taxon>
        <taxon>Insecta</taxon>
        <taxon>Pterygota</taxon>
        <taxon>Neoptera</taxon>
        <taxon>Polyneoptera</taxon>
        <taxon>Dictyoptera</taxon>
        <taxon>Blattodea</taxon>
        <taxon>Blattoidea</taxon>
        <taxon>Termitoidae</taxon>
        <taxon>Termopsidae</taxon>
        <taxon>Zootermopsis</taxon>
    </lineage>
</organism>
<evidence type="ECO:0000313" key="3">
    <source>
        <dbReference type="Proteomes" id="UP000027135"/>
    </source>
</evidence>
<evidence type="ECO:0000313" key="2">
    <source>
        <dbReference type="EMBL" id="KDR06849.1"/>
    </source>
</evidence>
<keyword evidence="3" id="KW-1185">Reference proteome</keyword>
<proteinExistence type="predicted"/>
<name>A0A067QG02_ZOONE</name>
<dbReference type="OMA" id="TINEFHT"/>
<feature type="region of interest" description="Disordered" evidence="1">
    <location>
        <begin position="90"/>
        <end position="141"/>
    </location>
</feature>
<accession>A0A067QG02</accession>
<dbReference type="EMBL" id="KK853542">
    <property type="protein sequence ID" value="KDR06849.1"/>
    <property type="molecule type" value="Genomic_DNA"/>
</dbReference>
<dbReference type="AlphaFoldDB" id="A0A067QG02"/>
<feature type="compositionally biased region" description="Acidic residues" evidence="1">
    <location>
        <begin position="119"/>
        <end position="134"/>
    </location>
</feature>
<feature type="compositionally biased region" description="Polar residues" evidence="1">
    <location>
        <begin position="90"/>
        <end position="107"/>
    </location>
</feature>
<reference evidence="2 3" key="1">
    <citation type="journal article" date="2014" name="Nat. Commun.">
        <title>Molecular traces of alternative social organization in a termite genome.</title>
        <authorList>
            <person name="Terrapon N."/>
            <person name="Li C."/>
            <person name="Robertson H.M."/>
            <person name="Ji L."/>
            <person name="Meng X."/>
            <person name="Booth W."/>
            <person name="Chen Z."/>
            <person name="Childers C.P."/>
            <person name="Glastad K.M."/>
            <person name="Gokhale K."/>
            <person name="Gowin J."/>
            <person name="Gronenberg W."/>
            <person name="Hermansen R.A."/>
            <person name="Hu H."/>
            <person name="Hunt B.G."/>
            <person name="Huylmans A.K."/>
            <person name="Khalil S.M."/>
            <person name="Mitchell R.D."/>
            <person name="Munoz-Torres M.C."/>
            <person name="Mustard J.A."/>
            <person name="Pan H."/>
            <person name="Reese J.T."/>
            <person name="Scharf M.E."/>
            <person name="Sun F."/>
            <person name="Vogel H."/>
            <person name="Xiao J."/>
            <person name="Yang W."/>
            <person name="Yang Z."/>
            <person name="Yang Z."/>
            <person name="Zhou J."/>
            <person name="Zhu J."/>
            <person name="Brent C.S."/>
            <person name="Elsik C.G."/>
            <person name="Goodisman M.A."/>
            <person name="Liberles D.A."/>
            <person name="Roe R.M."/>
            <person name="Vargo E.L."/>
            <person name="Vilcinskas A."/>
            <person name="Wang J."/>
            <person name="Bornberg-Bauer E."/>
            <person name="Korb J."/>
            <person name="Zhang G."/>
            <person name="Liebig J."/>
        </authorList>
    </citation>
    <scope>NUCLEOTIDE SEQUENCE [LARGE SCALE GENOMIC DNA]</scope>
    <source>
        <tissue evidence="2">Whole organism</tissue>
    </source>
</reference>
<dbReference type="Proteomes" id="UP000027135">
    <property type="component" value="Unassembled WGS sequence"/>
</dbReference>
<protein>
    <submittedName>
        <fullName evidence="2">Uncharacterized protein</fullName>
    </submittedName>
</protein>
<dbReference type="InParanoid" id="A0A067QG02"/>
<evidence type="ECO:0000256" key="1">
    <source>
        <dbReference type="SAM" id="MobiDB-lite"/>
    </source>
</evidence>
<sequence>MVISVYSFMKKEADSGNVINVNQIQNRVSEATGVSISTLKRILKEYEHNKRVGKEFSTPHKKRPRRKIKTDVDDFDKCVIRRTINEFHTTQGERPTLKSEQITVNLQDGSDTNSCSSSEENEREEEDAEEDDGELSGIEAL</sequence>
<feature type="compositionally biased region" description="Low complexity" evidence="1">
    <location>
        <begin position="108"/>
        <end position="118"/>
    </location>
</feature>